<protein>
    <submittedName>
        <fullName evidence="1">Uncharacterized protein</fullName>
    </submittedName>
</protein>
<accession>A0A495V645</accession>
<gene>
    <name evidence="1" type="ORF">BDD21_0590</name>
</gene>
<keyword evidence="2" id="KW-1185">Reference proteome</keyword>
<evidence type="ECO:0000313" key="2">
    <source>
        <dbReference type="Proteomes" id="UP000274556"/>
    </source>
</evidence>
<name>A0A495V645_9GAMM</name>
<dbReference type="AlphaFoldDB" id="A0A495V645"/>
<organism evidence="1 2">
    <name type="scientific">Thiocapsa rosea</name>
    <dbReference type="NCBI Taxonomy" id="69360"/>
    <lineage>
        <taxon>Bacteria</taxon>
        <taxon>Pseudomonadati</taxon>
        <taxon>Pseudomonadota</taxon>
        <taxon>Gammaproteobacteria</taxon>
        <taxon>Chromatiales</taxon>
        <taxon>Chromatiaceae</taxon>
        <taxon>Thiocapsa</taxon>
    </lineage>
</organism>
<sequence>MRRLDEEQLAVVASSESAETFTAEGEELAATAVALALPESVS</sequence>
<dbReference type="EMBL" id="RBXL01000001">
    <property type="protein sequence ID" value="RKT43268.1"/>
    <property type="molecule type" value="Genomic_DNA"/>
</dbReference>
<comment type="caution">
    <text evidence="1">The sequence shown here is derived from an EMBL/GenBank/DDBJ whole genome shotgun (WGS) entry which is preliminary data.</text>
</comment>
<dbReference type="Proteomes" id="UP000274556">
    <property type="component" value="Unassembled WGS sequence"/>
</dbReference>
<reference evidence="1 2" key="1">
    <citation type="submission" date="2018-10" db="EMBL/GenBank/DDBJ databases">
        <title>Genomic Encyclopedia of Archaeal and Bacterial Type Strains, Phase II (KMG-II): from individual species to whole genera.</title>
        <authorList>
            <person name="Goeker M."/>
        </authorList>
    </citation>
    <scope>NUCLEOTIDE SEQUENCE [LARGE SCALE GENOMIC DNA]</scope>
    <source>
        <strain evidence="1 2">DSM 235</strain>
    </source>
</reference>
<dbReference type="RefSeq" id="WP_281269122.1">
    <property type="nucleotide sequence ID" value="NZ_RBXL01000001.1"/>
</dbReference>
<evidence type="ECO:0000313" key="1">
    <source>
        <dbReference type="EMBL" id="RKT43268.1"/>
    </source>
</evidence>
<proteinExistence type="predicted"/>